<evidence type="ECO:0000313" key="4">
    <source>
        <dbReference type="Proteomes" id="UP001564626"/>
    </source>
</evidence>
<proteinExistence type="inferred from homology"/>
<dbReference type="Proteomes" id="UP001564626">
    <property type="component" value="Unassembled WGS sequence"/>
</dbReference>
<comment type="caution">
    <text evidence="3">The sequence shown here is derived from an EMBL/GenBank/DDBJ whole genome shotgun (WGS) entry which is preliminary data.</text>
</comment>
<dbReference type="NCBIfam" id="TIGR01552">
    <property type="entry name" value="phd_fam"/>
    <property type="match status" value="1"/>
</dbReference>
<evidence type="ECO:0000256" key="2">
    <source>
        <dbReference type="RuleBase" id="RU362080"/>
    </source>
</evidence>
<name>A0ABV4CLW3_9PSEU</name>
<dbReference type="SUPFAM" id="SSF143120">
    <property type="entry name" value="YefM-like"/>
    <property type="match status" value="1"/>
</dbReference>
<organism evidence="3 4">
    <name type="scientific">Saccharopolyspora cebuensis</name>
    <dbReference type="NCBI Taxonomy" id="418759"/>
    <lineage>
        <taxon>Bacteria</taxon>
        <taxon>Bacillati</taxon>
        <taxon>Actinomycetota</taxon>
        <taxon>Actinomycetes</taxon>
        <taxon>Pseudonocardiales</taxon>
        <taxon>Pseudonocardiaceae</taxon>
        <taxon>Saccharopolyspora</taxon>
    </lineage>
</organism>
<dbReference type="InterPro" id="IPR036165">
    <property type="entry name" value="YefM-like_sf"/>
</dbReference>
<dbReference type="Pfam" id="PF02604">
    <property type="entry name" value="PhdYeFM_antitox"/>
    <property type="match status" value="1"/>
</dbReference>
<reference evidence="3 4" key="1">
    <citation type="submission" date="2024-08" db="EMBL/GenBank/DDBJ databases">
        <title>Genome mining of Saccharopolyspora cebuensis PGLac3 from Nigerian medicinal plant.</title>
        <authorList>
            <person name="Ezeobiora C.E."/>
            <person name="Igbokwe N.H."/>
            <person name="Amin D.H."/>
            <person name="Mendie U.E."/>
        </authorList>
    </citation>
    <scope>NUCLEOTIDE SEQUENCE [LARGE SCALE GENOMIC DNA]</scope>
    <source>
        <strain evidence="3 4">PGLac3</strain>
    </source>
</reference>
<dbReference type="RefSeq" id="WP_345355486.1">
    <property type="nucleotide sequence ID" value="NZ_BAABII010000001.1"/>
</dbReference>
<dbReference type="InterPro" id="IPR006442">
    <property type="entry name" value="Antitoxin_Phd/YefM"/>
</dbReference>
<accession>A0ABV4CLW3</accession>
<evidence type="ECO:0000256" key="1">
    <source>
        <dbReference type="ARBA" id="ARBA00009981"/>
    </source>
</evidence>
<sequence>MAAEFTADEARARLDELLDRAEAGEEVVITRFGAPSVRLQPTTGRSRTGFAAGVFTGVWAVPLAAETGQEAFDMGTDY</sequence>
<comment type="function">
    <text evidence="2">Antitoxin component of a type II toxin-antitoxin (TA) system.</text>
</comment>
<dbReference type="EMBL" id="JBGEHV010000029">
    <property type="protein sequence ID" value="MEY8040972.1"/>
    <property type="molecule type" value="Genomic_DNA"/>
</dbReference>
<evidence type="ECO:0000313" key="3">
    <source>
        <dbReference type="EMBL" id="MEY8040972.1"/>
    </source>
</evidence>
<keyword evidence="4" id="KW-1185">Reference proteome</keyword>
<dbReference type="Gene3D" id="3.40.1620.10">
    <property type="entry name" value="YefM-like domain"/>
    <property type="match status" value="1"/>
</dbReference>
<comment type="similarity">
    <text evidence="1 2">Belongs to the phD/YefM antitoxin family.</text>
</comment>
<protein>
    <recommendedName>
        <fullName evidence="2">Antitoxin</fullName>
    </recommendedName>
</protein>
<gene>
    <name evidence="3" type="ORF">AB8O55_16300</name>
</gene>